<dbReference type="GO" id="GO:0005524">
    <property type="term" value="F:ATP binding"/>
    <property type="evidence" value="ECO:0007669"/>
    <property type="project" value="UniProtKB-KW"/>
</dbReference>
<dbReference type="PANTHER" id="PTHR45800">
    <property type="entry name" value="PHOSPHATIDYLINOSITOL 4-KINASE GAMMA"/>
    <property type="match status" value="1"/>
</dbReference>
<reference evidence="8 9" key="1">
    <citation type="submission" date="2021-09" db="EMBL/GenBank/DDBJ databases">
        <title>Genomic insights and catalytic innovation underlie evolution of tropane alkaloids biosynthesis.</title>
        <authorList>
            <person name="Wang Y.-J."/>
            <person name="Tian T."/>
            <person name="Huang J.-P."/>
            <person name="Huang S.-X."/>
        </authorList>
    </citation>
    <scope>NUCLEOTIDE SEQUENCE [LARGE SCALE GENOMIC DNA]</scope>
    <source>
        <strain evidence="8">KIB-2018</strain>
        <tissue evidence="8">Leaf</tissue>
    </source>
</reference>
<dbReference type="Proteomes" id="UP001159364">
    <property type="component" value="Linkage Group LG01"/>
</dbReference>
<dbReference type="EC" id="2.7.1.67" evidence="2"/>
<evidence type="ECO:0000256" key="4">
    <source>
        <dbReference type="ARBA" id="ARBA00022741"/>
    </source>
</evidence>
<comment type="caution">
    <text evidence="8">The sequence shown here is derived from an EMBL/GenBank/DDBJ whole genome shotgun (WGS) entry which is preliminary data.</text>
</comment>
<evidence type="ECO:0000313" key="8">
    <source>
        <dbReference type="EMBL" id="KAJ8775016.1"/>
    </source>
</evidence>
<accession>A0AAV8U6S7</accession>
<evidence type="ECO:0000256" key="6">
    <source>
        <dbReference type="ARBA" id="ARBA00022840"/>
    </source>
</evidence>
<keyword evidence="6" id="KW-0067">ATP-binding</keyword>
<feature type="domain" description="PI3K/PI4K catalytic" evidence="7">
    <location>
        <begin position="160"/>
        <end position="458"/>
    </location>
</feature>
<keyword evidence="3" id="KW-0808">Transferase</keyword>
<evidence type="ECO:0000313" key="9">
    <source>
        <dbReference type="Proteomes" id="UP001159364"/>
    </source>
</evidence>
<dbReference type="Pfam" id="PF00454">
    <property type="entry name" value="PI3_PI4_kinase"/>
    <property type="match status" value="1"/>
</dbReference>
<comment type="similarity">
    <text evidence="1">Belongs to the PI3/PI4-kinase family. Type II PI4K subfamily.</text>
</comment>
<gene>
    <name evidence="8" type="ORF">K2173_020020</name>
</gene>
<evidence type="ECO:0000256" key="5">
    <source>
        <dbReference type="ARBA" id="ARBA00022777"/>
    </source>
</evidence>
<dbReference type="InterPro" id="IPR000403">
    <property type="entry name" value="PI3/4_kinase_cat_dom"/>
</dbReference>
<evidence type="ECO:0000259" key="7">
    <source>
        <dbReference type="PROSITE" id="PS50290"/>
    </source>
</evidence>
<proteinExistence type="inferred from homology"/>
<evidence type="ECO:0000256" key="2">
    <source>
        <dbReference type="ARBA" id="ARBA00012169"/>
    </source>
</evidence>
<organism evidence="8 9">
    <name type="scientific">Erythroxylum novogranatense</name>
    <dbReference type="NCBI Taxonomy" id="1862640"/>
    <lineage>
        <taxon>Eukaryota</taxon>
        <taxon>Viridiplantae</taxon>
        <taxon>Streptophyta</taxon>
        <taxon>Embryophyta</taxon>
        <taxon>Tracheophyta</taxon>
        <taxon>Spermatophyta</taxon>
        <taxon>Magnoliopsida</taxon>
        <taxon>eudicotyledons</taxon>
        <taxon>Gunneridae</taxon>
        <taxon>Pentapetalae</taxon>
        <taxon>rosids</taxon>
        <taxon>fabids</taxon>
        <taxon>Malpighiales</taxon>
        <taxon>Erythroxylaceae</taxon>
        <taxon>Erythroxylum</taxon>
    </lineage>
</organism>
<keyword evidence="9" id="KW-1185">Reference proteome</keyword>
<evidence type="ECO:0000256" key="1">
    <source>
        <dbReference type="ARBA" id="ARBA00008941"/>
    </source>
</evidence>
<dbReference type="SUPFAM" id="SSF54236">
    <property type="entry name" value="Ubiquitin-like"/>
    <property type="match status" value="1"/>
</dbReference>
<keyword evidence="5" id="KW-0418">Kinase</keyword>
<dbReference type="InterPro" id="IPR044571">
    <property type="entry name" value="P4KG1-8"/>
</dbReference>
<name>A0AAV8U6S7_9ROSI</name>
<evidence type="ECO:0000256" key="3">
    <source>
        <dbReference type="ARBA" id="ARBA00022679"/>
    </source>
</evidence>
<keyword evidence="4" id="KW-0547">Nucleotide-binding</keyword>
<dbReference type="CDD" id="cd17039">
    <property type="entry name" value="Ubl_ubiquitin_like"/>
    <property type="match status" value="1"/>
</dbReference>
<protein>
    <recommendedName>
        <fullName evidence="2">1-phosphatidylinositol 4-kinase</fullName>
        <ecNumber evidence="2">2.7.1.67</ecNumber>
    </recommendedName>
</protein>
<dbReference type="InterPro" id="IPR029071">
    <property type="entry name" value="Ubiquitin-like_domsf"/>
</dbReference>
<dbReference type="PROSITE" id="PS50290">
    <property type="entry name" value="PI3_4_KINASE_3"/>
    <property type="match status" value="1"/>
</dbReference>
<dbReference type="AlphaFoldDB" id="A0AAV8U6S7"/>
<sequence>MYHELGCPVHADMAVATIKASLSGDGCGDKKLERKPSGRRRVFVQTEMGFVLGIELDRSDNAHTVKRKLKLALNVPTEERSLMFGDMVLKNDLSSVRNDSPLLLAKNFIHRSSSTPCLSPTGKDIEQSDQSGPIEILGFSNHCLRVKQLVKEIVKAIRAGVDPIPICSGLGGAYYFKNCHGKNLAIVKPTDEEPYAPNNPKGFVGKALGQPGLKRSVRVGEAGFREVAAYLLDYDHFANVPSTALVKATHSVFNVSDGVKGNKHQQRKKVSKIASLQQFIPHDFDASDHGTSSFPVAAVHRIGILDLRIFNTDRHAGNLLVRKLDCIGRFGQVELVPIDHGLCLPESLEDPYFEWIHWPQASLPFTEDELEYINRLDPFRDSDMLRRELPMIREACLRILVLCTIFLKQAAAFGLCLAEIGEMMSREFVGHEEQPSELELLCIEAMNRLGERELSPCGGKTGDNDEFQFDIDCGELDLITSKGGNCRNPLSKLEGNVKEKEEEKQVAHSEVNELLMSRYEYADSRKAHIPAVLKLSNLLRNSSMGEKSWRHDGIMQKNGYLTGTSSGNRSVNEQLPASTSFVKFDDLTEGEWVKYLESFKKLLHPAFSSRQSDNIGQRRIQRLGTSCQF</sequence>
<dbReference type="EMBL" id="JAIWQS010000001">
    <property type="protein sequence ID" value="KAJ8775016.1"/>
    <property type="molecule type" value="Genomic_DNA"/>
</dbReference>
<dbReference type="GO" id="GO:0004430">
    <property type="term" value="F:1-phosphatidylinositol 4-kinase activity"/>
    <property type="evidence" value="ECO:0007669"/>
    <property type="project" value="UniProtKB-EC"/>
</dbReference>
<dbReference type="PANTHER" id="PTHR45800:SF12">
    <property type="entry name" value="1-PHOSPHATIDYLINOSITOL 4-KINASE"/>
    <property type="match status" value="1"/>
</dbReference>